<evidence type="ECO:0000313" key="8">
    <source>
        <dbReference type="EMBL" id="KJH83159.1"/>
    </source>
</evidence>
<dbReference type="PANTHER" id="PTHR30432:SF1">
    <property type="entry name" value="DNA-BINDING TRANSCRIPTIONAL DUAL REGULATOR MODE"/>
    <property type="match status" value="1"/>
</dbReference>
<name>A0A0D9AR36_STUST</name>
<gene>
    <name evidence="8" type="ORF">UF78_06085</name>
</gene>
<dbReference type="SUPFAM" id="SSF50331">
    <property type="entry name" value="MOP-like"/>
    <property type="match status" value="2"/>
</dbReference>
<dbReference type="InterPro" id="IPR000847">
    <property type="entry name" value="LysR_HTH_N"/>
</dbReference>
<dbReference type="NCBIfam" id="TIGR00638">
    <property type="entry name" value="Mop"/>
    <property type="match status" value="2"/>
</dbReference>
<feature type="domain" description="Mop" evidence="7">
    <location>
        <begin position="132"/>
        <end position="198"/>
    </location>
</feature>
<dbReference type="AlphaFoldDB" id="A0A0D9AR36"/>
<feature type="region of interest" description="Required for dimer formation and molybdate binding" evidence="6">
    <location>
        <begin position="133"/>
        <end position="141"/>
    </location>
</feature>
<evidence type="ECO:0000256" key="2">
    <source>
        <dbReference type="ARBA" id="ARBA00022448"/>
    </source>
</evidence>
<organism evidence="8 9">
    <name type="scientific">Stutzerimonas stutzeri</name>
    <name type="common">Pseudomonas stutzeri</name>
    <dbReference type="NCBI Taxonomy" id="316"/>
    <lineage>
        <taxon>Bacteria</taxon>
        <taxon>Pseudomonadati</taxon>
        <taxon>Pseudomonadota</taxon>
        <taxon>Gammaproteobacteria</taxon>
        <taxon>Pseudomonadales</taxon>
        <taxon>Pseudomonadaceae</taxon>
        <taxon>Stutzerimonas</taxon>
    </lineage>
</organism>
<dbReference type="SUPFAM" id="SSF46785">
    <property type="entry name" value="Winged helix' DNA-binding domain"/>
    <property type="match status" value="1"/>
</dbReference>
<comment type="similarity">
    <text evidence="1 5">Belongs to the ModE family.</text>
</comment>
<evidence type="ECO:0000313" key="9">
    <source>
        <dbReference type="Proteomes" id="UP000032487"/>
    </source>
</evidence>
<sequence>MSDPRHFEPLRIDGQLWFNRGEKGYLGGKRIELLQQIEATGSITRAAKAIGLSYKAAWDAVDAMNNLSERPLVTRAAGGAKGGGTQLTDFGREMLHVWQRMQYEYERFLAHVAQGIEGFEDIDKLLRAIAMKTSARNQFRGRITHVEKGAVNGSLSLDIGDGQSITATLTNDSIDELQLAHGKTAMALIKASFVLLSPDPAVKISARNRLSGTISGLTPGAVNCDVKLRLPGDRTLGAVITNESAEALGLAVGQPCTALIKASHVIVAVD</sequence>
<evidence type="ECO:0000256" key="4">
    <source>
        <dbReference type="ARBA" id="ARBA00022737"/>
    </source>
</evidence>
<dbReference type="Gene3D" id="1.10.10.10">
    <property type="entry name" value="Winged helix-like DNA-binding domain superfamily/Winged helix DNA-binding domain"/>
    <property type="match status" value="1"/>
</dbReference>
<dbReference type="InterPro" id="IPR051815">
    <property type="entry name" value="Molybdate_resp_trans_reg"/>
</dbReference>
<dbReference type="GO" id="GO:0015689">
    <property type="term" value="P:molybdate ion transport"/>
    <property type="evidence" value="ECO:0007669"/>
    <property type="project" value="UniProtKB-UniRule"/>
</dbReference>
<evidence type="ECO:0000259" key="7">
    <source>
        <dbReference type="PROSITE" id="PS51866"/>
    </source>
</evidence>
<reference evidence="8 9" key="1">
    <citation type="submission" date="2015-02" db="EMBL/GenBank/DDBJ databases">
        <title>Draft genome sequence of Pseudomonas stutzeri NT0128 isolated from wheat (Triticum turgidum) rhizosphere.</title>
        <authorList>
            <person name="Tovi N."/>
            <person name="Frenk S."/>
            <person name="Hadar Y."/>
            <person name="Minz D."/>
        </authorList>
    </citation>
    <scope>NUCLEOTIDE SEQUENCE [LARGE SCALE GENOMIC DNA]</scope>
    <source>
        <strain evidence="8 9">NT0128</strain>
    </source>
</reference>
<keyword evidence="2 5" id="KW-0813">Transport</keyword>
<dbReference type="PROSITE" id="PS51866">
    <property type="entry name" value="MOP"/>
    <property type="match status" value="2"/>
</dbReference>
<evidence type="ECO:0000256" key="3">
    <source>
        <dbReference type="ARBA" id="ARBA00022505"/>
    </source>
</evidence>
<dbReference type="InterPro" id="IPR004606">
    <property type="entry name" value="Mop_domain"/>
</dbReference>
<dbReference type="Pfam" id="PF03459">
    <property type="entry name" value="TOBE"/>
    <property type="match status" value="2"/>
</dbReference>
<dbReference type="InterPro" id="IPR016462">
    <property type="entry name" value="ModE"/>
</dbReference>
<dbReference type="PANTHER" id="PTHR30432">
    <property type="entry name" value="TRANSCRIPTIONAL REGULATOR MODE"/>
    <property type="match status" value="1"/>
</dbReference>
<dbReference type="PATRIC" id="fig|316.101.peg.153"/>
<dbReference type="OrthoDB" id="9800709at2"/>
<dbReference type="Gene3D" id="2.40.50.100">
    <property type="match status" value="2"/>
</dbReference>
<keyword evidence="4" id="KW-0677">Repeat</keyword>
<dbReference type="GO" id="GO:0003700">
    <property type="term" value="F:DNA-binding transcription factor activity"/>
    <property type="evidence" value="ECO:0007669"/>
    <property type="project" value="InterPro"/>
</dbReference>
<dbReference type="EMBL" id="JYHV01000012">
    <property type="protein sequence ID" value="KJH83159.1"/>
    <property type="molecule type" value="Genomic_DNA"/>
</dbReference>
<dbReference type="PIRSF" id="PIRSF005763">
    <property type="entry name" value="Txn_reg_ModE"/>
    <property type="match status" value="1"/>
</dbReference>
<evidence type="ECO:0000256" key="6">
    <source>
        <dbReference type="PIRSR" id="PIRSR005763-1"/>
    </source>
</evidence>
<dbReference type="GO" id="GO:0030151">
    <property type="term" value="F:molybdenum ion binding"/>
    <property type="evidence" value="ECO:0007669"/>
    <property type="project" value="UniProtKB-UniRule"/>
</dbReference>
<protein>
    <submittedName>
        <fullName evidence="8">ModE family transcriptional regulator</fullName>
    </submittedName>
</protein>
<accession>A0A0D9AR36</accession>
<proteinExistence type="inferred from homology"/>
<dbReference type="RefSeq" id="WP_045161162.1">
    <property type="nucleotide sequence ID" value="NZ_JYHV01000012.1"/>
</dbReference>
<keyword evidence="3 5" id="KW-0500">Molybdenum</keyword>
<evidence type="ECO:0000256" key="1">
    <source>
        <dbReference type="ARBA" id="ARBA00008110"/>
    </source>
</evidence>
<dbReference type="InterPro" id="IPR005116">
    <property type="entry name" value="Transp-assoc_OB_typ1"/>
</dbReference>
<evidence type="ECO:0000256" key="5">
    <source>
        <dbReference type="PIRNR" id="PIRNR005763"/>
    </source>
</evidence>
<dbReference type="Pfam" id="PF00126">
    <property type="entry name" value="HTH_1"/>
    <property type="match status" value="1"/>
</dbReference>
<dbReference type="InterPro" id="IPR036390">
    <property type="entry name" value="WH_DNA-bd_sf"/>
</dbReference>
<dbReference type="InterPro" id="IPR008995">
    <property type="entry name" value="Mo/tungstate-bd_C_term_dom"/>
</dbReference>
<comment type="caution">
    <text evidence="8">The sequence shown here is derived from an EMBL/GenBank/DDBJ whole genome shotgun (WGS) entry which is preliminary data.</text>
</comment>
<feature type="domain" description="Mop" evidence="7">
    <location>
        <begin position="203"/>
        <end position="269"/>
    </location>
</feature>
<dbReference type="Proteomes" id="UP000032487">
    <property type="component" value="Unassembled WGS sequence"/>
</dbReference>
<dbReference type="InterPro" id="IPR036388">
    <property type="entry name" value="WH-like_DNA-bd_sf"/>
</dbReference>